<gene>
    <name evidence="1" type="ORF">BCR37DRAFT_381427</name>
</gene>
<comment type="caution">
    <text evidence="1">The sequence shown here is derived from an EMBL/GenBank/DDBJ whole genome shotgun (WGS) entry which is preliminary data.</text>
</comment>
<evidence type="ECO:0000313" key="1">
    <source>
        <dbReference type="EMBL" id="ORY79991.1"/>
    </source>
</evidence>
<dbReference type="GeneID" id="63786293"/>
<dbReference type="RefSeq" id="XP_040724125.1">
    <property type="nucleotide sequence ID" value="XM_040869694.1"/>
</dbReference>
<dbReference type="Proteomes" id="UP000193685">
    <property type="component" value="Unassembled WGS sequence"/>
</dbReference>
<organism evidence="1 2">
    <name type="scientific">Protomyces lactucae-debilis</name>
    <dbReference type="NCBI Taxonomy" id="2754530"/>
    <lineage>
        <taxon>Eukaryota</taxon>
        <taxon>Fungi</taxon>
        <taxon>Dikarya</taxon>
        <taxon>Ascomycota</taxon>
        <taxon>Taphrinomycotina</taxon>
        <taxon>Taphrinomycetes</taxon>
        <taxon>Taphrinales</taxon>
        <taxon>Protomycetaceae</taxon>
        <taxon>Protomyces</taxon>
    </lineage>
</organism>
<protein>
    <submittedName>
        <fullName evidence="1">Uncharacterized protein</fullName>
    </submittedName>
</protein>
<evidence type="ECO:0000313" key="2">
    <source>
        <dbReference type="Proteomes" id="UP000193685"/>
    </source>
</evidence>
<keyword evidence="2" id="KW-1185">Reference proteome</keyword>
<dbReference type="AlphaFoldDB" id="A0A1Y2F7X6"/>
<proteinExistence type="predicted"/>
<accession>A0A1Y2F7X6</accession>
<name>A0A1Y2F7X6_PROLT</name>
<dbReference type="EMBL" id="MCFI01000014">
    <property type="protein sequence ID" value="ORY79991.1"/>
    <property type="molecule type" value="Genomic_DNA"/>
</dbReference>
<sequence length="82" mass="9372">MVRKRLLVCSTAAALYTSKYEKMRFSVPAGSVCSDRFVVRSRTILHRRRLAKLDHFLICASLIQDSACTWRQCIITNLPQVA</sequence>
<reference evidence="1 2" key="1">
    <citation type="submission" date="2016-07" db="EMBL/GenBank/DDBJ databases">
        <title>Pervasive Adenine N6-methylation of Active Genes in Fungi.</title>
        <authorList>
            <consortium name="DOE Joint Genome Institute"/>
            <person name="Mondo S.J."/>
            <person name="Dannebaum R.O."/>
            <person name="Kuo R.C."/>
            <person name="Labutti K."/>
            <person name="Haridas S."/>
            <person name="Kuo A."/>
            <person name="Salamov A."/>
            <person name="Ahrendt S.R."/>
            <person name="Lipzen A."/>
            <person name="Sullivan W."/>
            <person name="Andreopoulos W.B."/>
            <person name="Clum A."/>
            <person name="Lindquist E."/>
            <person name="Daum C."/>
            <person name="Ramamoorthy G.K."/>
            <person name="Gryganskyi A."/>
            <person name="Culley D."/>
            <person name="Magnuson J.K."/>
            <person name="James T.Y."/>
            <person name="O'Malley M.A."/>
            <person name="Stajich J.E."/>
            <person name="Spatafora J.W."/>
            <person name="Visel A."/>
            <person name="Grigoriev I.V."/>
        </authorList>
    </citation>
    <scope>NUCLEOTIDE SEQUENCE [LARGE SCALE GENOMIC DNA]</scope>
    <source>
        <strain evidence="1 2">12-1054</strain>
    </source>
</reference>